<reference evidence="3 4" key="1">
    <citation type="submission" date="2019-08" db="EMBL/GenBank/DDBJ databases">
        <title>Deep-cultivation of Planctomycetes and their phenomic and genomic characterization uncovers novel biology.</title>
        <authorList>
            <person name="Wiegand S."/>
            <person name="Jogler M."/>
            <person name="Boedeker C."/>
            <person name="Pinto D."/>
            <person name="Vollmers J."/>
            <person name="Rivas-Marin E."/>
            <person name="Kohn T."/>
            <person name="Peeters S.H."/>
            <person name="Heuer A."/>
            <person name="Rast P."/>
            <person name="Oberbeckmann S."/>
            <person name="Bunk B."/>
            <person name="Jeske O."/>
            <person name="Meyerdierks A."/>
            <person name="Storesund J.E."/>
            <person name="Kallscheuer N."/>
            <person name="Luecker S."/>
            <person name="Lage O.M."/>
            <person name="Pohl T."/>
            <person name="Merkel B.J."/>
            <person name="Hornburger P."/>
            <person name="Mueller R.-W."/>
            <person name="Bruemmer F."/>
            <person name="Labrenz M."/>
            <person name="Spormann A.M."/>
            <person name="Op den Camp H."/>
            <person name="Overmann J."/>
            <person name="Amann R."/>
            <person name="Jetten M.S.M."/>
            <person name="Mascher T."/>
            <person name="Medema M.H."/>
            <person name="Devos D.P."/>
            <person name="Kaster A.-K."/>
            <person name="Ovreas L."/>
            <person name="Rohde M."/>
            <person name="Galperin M.Y."/>
            <person name="Jogler C."/>
        </authorList>
    </citation>
    <scope>NUCLEOTIDE SEQUENCE [LARGE SCALE GENOMIC DNA]</scope>
    <source>
        <strain evidence="3 4">UC8</strain>
    </source>
</reference>
<protein>
    <submittedName>
        <fullName evidence="3">Uncharacterized protein</fullName>
    </submittedName>
</protein>
<evidence type="ECO:0000256" key="1">
    <source>
        <dbReference type="SAM" id="MobiDB-lite"/>
    </source>
</evidence>
<keyword evidence="2" id="KW-0812">Transmembrane</keyword>
<accession>A0A5B9QL07</accession>
<keyword evidence="2" id="KW-0472">Membrane</keyword>
<feature type="transmembrane region" description="Helical" evidence="2">
    <location>
        <begin position="15"/>
        <end position="36"/>
    </location>
</feature>
<gene>
    <name evidence="3" type="ORF">UC8_17660</name>
</gene>
<feature type="region of interest" description="Disordered" evidence="1">
    <location>
        <begin position="115"/>
        <end position="150"/>
    </location>
</feature>
<evidence type="ECO:0000256" key="2">
    <source>
        <dbReference type="SAM" id="Phobius"/>
    </source>
</evidence>
<sequence length="150" mass="16181">MMSNPPNLTASRRRGSILVCVLVSMGIVTTIALVAVRSSLQVRRQMRQEVQLEQTRWLLDAGLARGTQQLREAADYQGETWQVTPALAGYPQATVKIEIIDDDSTPDDSRRLHVTAQLGPSAPSSAASVGSTRRSDSIIIPPLPSSSDNG</sequence>
<name>A0A5B9QL07_9BACT</name>
<organism evidence="3 4">
    <name type="scientific">Roseimaritima ulvae</name>
    <dbReference type="NCBI Taxonomy" id="980254"/>
    <lineage>
        <taxon>Bacteria</taxon>
        <taxon>Pseudomonadati</taxon>
        <taxon>Planctomycetota</taxon>
        <taxon>Planctomycetia</taxon>
        <taxon>Pirellulales</taxon>
        <taxon>Pirellulaceae</taxon>
        <taxon>Roseimaritima</taxon>
    </lineage>
</organism>
<keyword evidence="4" id="KW-1185">Reference proteome</keyword>
<keyword evidence="2" id="KW-1133">Transmembrane helix</keyword>
<proteinExistence type="predicted"/>
<dbReference type="EMBL" id="CP042914">
    <property type="protein sequence ID" value="QEG39768.1"/>
    <property type="molecule type" value="Genomic_DNA"/>
</dbReference>
<dbReference type="KEGG" id="rul:UC8_17660"/>
<feature type="compositionally biased region" description="Low complexity" evidence="1">
    <location>
        <begin position="137"/>
        <end position="150"/>
    </location>
</feature>
<dbReference type="AlphaFoldDB" id="A0A5B9QL07"/>
<dbReference type="Proteomes" id="UP000325286">
    <property type="component" value="Chromosome"/>
</dbReference>
<evidence type="ECO:0000313" key="4">
    <source>
        <dbReference type="Proteomes" id="UP000325286"/>
    </source>
</evidence>
<evidence type="ECO:0000313" key="3">
    <source>
        <dbReference type="EMBL" id="QEG39768.1"/>
    </source>
</evidence>